<name>A0ABD0JSG2_9CAEN</name>
<dbReference type="EMBL" id="JACVVK020000338">
    <property type="protein sequence ID" value="KAK7477934.1"/>
    <property type="molecule type" value="Genomic_DNA"/>
</dbReference>
<keyword evidence="3" id="KW-1185">Reference proteome</keyword>
<evidence type="ECO:0000256" key="1">
    <source>
        <dbReference type="SAM" id="MobiDB-lite"/>
    </source>
</evidence>
<feature type="region of interest" description="Disordered" evidence="1">
    <location>
        <begin position="39"/>
        <end position="80"/>
    </location>
</feature>
<protein>
    <submittedName>
        <fullName evidence="2">Uncharacterized protein</fullName>
    </submittedName>
</protein>
<sequence>MLIRDGRCQPYVLLLLTKMVVFRERADWGRVSVLGWWSSGEHKTDRPASTTRCPASQSPSVPTRLSHGPRSQDVWRQPRAPPTARIAIRNAATSAPNTQGLAVSCFTLHSERTAMSC</sequence>
<comment type="caution">
    <text evidence="2">The sequence shown here is derived from an EMBL/GenBank/DDBJ whole genome shotgun (WGS) entry which is preliminary data.</text>
</comment>
<gene>
    <name evidence="2" type="ORF">BaRGS_00030843</name>
</gene>
<feature type="compositionally biased region" description="Polar residues" evidence="1">
    <location>
        <begin position="47"/>
        <end position="63"/>
    </location>
</feature>
<evidence type="ECO:0000313" key="3">
    <source>
        <dbReference type="Proteomes" id="UP001519460"/>
    </source>
</evidence>
<dbReference type="Proteomes" id="UP001519460">
    <property type="component" value="Unassembled WGS sequence"/>
</dbReference>
<proteinExistence type="predicted"/>
<accession>A0ABD0JSG2</accession>
<dbReference type="AlphaFoldDB" id="A0ABD0JSG2"/>
<reference evidence="2 3" key="1">
    <citation type="journal article" date="2023" name="Sci. Data">
        <title>Genome assembly of the Korean intertidal mud-creeper Batillaria attramentaria.</title>
        <authorList>
            <person name="Patra A.K."/>
            <person name="Ho P.T."/>
            <person name="Jun S."/>
            <person name="Lee S.J."/>
            <person name="Kim Y."/>
            <person name="Won Y.J."/>
        </authorList>
    </citation>
    <scope>NUCLEOTIDE SEQUENCE [LARGE SCALE GENOMIC DNA]</scope>
    <source>
        <strain evidence="2">Wonlab-2016</strain>
    </source>
</reference>
<organism evidence="2 3">
    <name type="scientific">Batillaria attramentaria</name>
    <dbReference type="NCBI Taxonomy" id="370345"/>
    <lineage>
        <taxon>Eukaryota</taxon>
        <taxon>Metazoa</taxon>
        <taxon>Spiralia</taxon>
        <taxon>Lophotrochozoa</taxon>
        <taxon>Mollusca</taxon>
        <taxon>Gastropoda</taxon>
        <taxon>Caenogastropoda</taxon>
        <taxon>Sorbeoconcha</taxon>
        <taxon>Cerithioidea</taxon>
        <taxon>Batillariidae</taxon>
        <taxon>Batillaria</taxon>
    </lineage>
</organism>
<evidence type="ECO:0000313" key="2">
    <source>
        <dbReference type="EMBL" id="KAK7477934.1"/>
    </source>
</evidence>